<comment type="caution">
    <text evidence="3">The sequence shown here is derived from an EMBL/GenBank/DDBJ whole genome shotgun (WGS) entry which is preliminary data.</text>
</comment>
<feature type="compositionally biased region" description="Low complexity" evidence="1">
    <location>
        <begin position="68"/>
        <end position="82"/>
    </location>
</feature>
<dbReference type="EMBL" id="QKYT01000298">
    <property type="protein sequence ID" value="RIA87665.1"/>
    <property type="molecule type" value="Genomic_DNA"/>
</dbReference>
<dbReference type="Gene3D" id="2.20.70.10">
    <property type="match status" value="1"/>
</dbReference>
<proteinExistence type="predicted"/>
<evidence type="ECO:0000313" key="4">
    <source>
        <dbReference type="Proteomes" id="UP000265703"/>
    </source>
</evidence>
<dbReference type="CDD" id="cd00201">
    <property type="entry name" value="WW"/>
    <property type="match status" value="1"/>
</dbReference>
<dbReference type="AlphaFoldDB" id="A0A397SUG1"/>
<sequence>MDTRPLPPGWVSQWEPNAGRYFYVDTTKNPPVSTWDDPRDLPPPYSPFEEPANNMPIAMPSPETYQNSSASAAPSTYPSSVSKVSAEYSPYQQGGYPGQPQPDSYNPYNKYDGAASTSAAKPKKNGFLG</sequence>
<evidence type="ECO:0000259" key="2">
    <source>
        <dbReference type="PROSITE" id="PS50020"/>
    </source>
</evidence>
<evidence type="ECO:0000313" key="3">
    <source>
        <dbReference type="EMBL" id="RIA87665.1"/>
    </source>
</evidence>
<feature type="non-terminal residue" evidence="3">
    <location>
        <position position="129"/>
    </location>
</feature>
<gene>
    <name evidence="3" type="ORF">C1645_776717</name>
</gene>
<accession>A0A397SUG1</accession>
<dbReference type="Proteomes" id="UP000265703">
    <property type="component" value="Unassembled WGS sequence"/>
</dbReference>
<dbReference type="OrthoDB" id="2367685at2759"/>
<feature type="region of interest" description="Disordered" evidence="1">
    <location>
        <begin position="26"/>
        <end position="129"/>
    </location>
</feature>
<feature type="domain" description="WW" evidence="2">
    <location>
        <begin position="4"/>
        <end position="40"/>
    </location>
</feature>
<dbReference type="STRING" id="658196.A0A397SUG1"/>
<dbReference type="InterPro" id="IPR001202">
    <property type="entry name" value="WW_dom"/>
</dbReference>
<protein>
    <recommendedName>
        <fullName evidence="2">WW domain-containing protein</fullName>
    </recommendedName>
</protein>
<keyword evidence="4" id="KW-1185">Reference proteome</keyword>
<evidence type="ECO:0000256" key="1">
    <source>
        <dbReference type="SAM" id="MobiDB-lite"/>
    </source>
</evidence>
<dbReference type="PROSITE" id="PS50020">
    <property type="entry name" value="WW_DOMAIN_2"/>
    <property type="match status" value="1"/>
</dbReference>
<dbReference type="InterPro" id="IPR036020">
    <property type="entry name" value="WW_dom_sf"/>
</dbReference>
<reference evidence="3 4" key="1">
    <citation type="submission" date="2018-06" db="EMBL/GenBank/DDBJ databases">
        <title>Comparative genomics reveals the genomic features of Rhizophagus irregularis, R. cerebriforme, R. diaphanum and Gigaspora rosea, and their symbiotic lifestyle signature.</title>
        <authorList>
            <person name="Morin E."/>
            <person name="San Clemente H."/>
            <person name="Chen E.C.H."/>
            <person name="De La Providencia I."/>
            <person name="Hainaut M."/>
            <person name="Kuo A."/>
            <person name="Kohler A."/>
            <person name="Murat C."/>
            <person name="Tang N."/>
            <person name="Roy S."/>
            <person name="Loubradou J."/>
            <person name="Henrissat B."/>
            <person name="Grigoriev I.V."/>
            <person name="Corradi N."/>
            <person name="Roux C."/>
            <person name="Martin F.M."/>
        </authorList>
    </citation>
    <scope>NUCLEOTIDE SEQUENCE [LARGE SCALE GENOMIC DNA]</scope>
    <source>
        <strain evidence="3 4">DAOM 227022</strain>
    </source>
</reference>
<dbReference type="SUPFAM" id="SSF51045">
    <property type="entry name" value="WW domain"/>
    <property type="match status" value="1"/>
</dbReference>
<name>A0A397SUG1_9GLOM</name>
<dbReference type="SMART" id="SM00456">
    <property type="entry name" value="WW"/>
    <property type="match status" value="1"/>
</dbReference>
<organism evidence="3 4">
    <name type="scientific">Glomus cerebriforme</name>
    <dbReference type="NCBI Taxonomy" id="658196"/>
    <lineage>
        <taxon>Eukaryota</taxon>
        <taxon>Fungi</taxon>
        <taxon>Fungi incertae sedis</taxon>
        <taxon>Mucoromycota</taxon>
        <taxon>Glomeromycotina</taxon>
        <taxon>Glomeromycetes</taxon>
        <taxon>Glomerales</taxon>
        <taxon>Glomeraceae</taxon>
        <taxon>Glomus</taxon>
    </lineage>
</organism>